<feature type="chain" id="PRO_5009286017" description="Lipoprotein" evidence="1">
    <location>
        <begin position="21"/>
        <end position="131"/>
    </location>
</feature>
<proteinExistence type="predicted"/>
<dbReference type="OrthoDB" id="7864349at2"/>
<dbReference type="EMBL" id="FNUZ01000001">
    <property type="protein sequence ID" value="SEF72780.1"/>
    <property type="molecule type" value="Genomic_DNA"/>
</dbReference>
<organism evidence="2 3">
    <name type="scientific">Thalassococcus halodurans</name>
    <dbReference type="NCBI Taxonomy" id="373675"/>
    <lineage>
        <taxon>Bacteria</taxon>
        <taxon>Pseudomonadati</taxon>
        <taxon>Pseudomonadota</taxon>
        <taxon>Alphaproteobacteria</taxon>
        <taxon>Rhodobacterales</taxon>
        <taxon>Roseobacteraceae</taxon>
        <taxon>Thalassococcus</taxon>
    </lineage>
</organism>
<gene>
    <name evidence="2" type="ORF">SAMN04488045_0955</name>
</gene>
<feature type="signal peptide" evidence="1">
    <location>
        <begin position="1"/>
        <end position="20"/>
    </location>
</feature>
<evidence type="ECO:0008006" key="4">
    <source>
        <dbReference type="Google" id="ProtNLM"/>
    </source>
</evidence>
<accession>A0A1H5UCK1</accession>
<protein>
    <recommendedName>
        <fullName evidence="4">Lipoprotein</fullName>
    </recommendedName>
</protein>
<sequence length="131" mass="14383">MKRSLTFCLLLAACNTPSQGYWGADKMQFTEGGMRFTAYRKGNLIEVLRTSPEVLPTFPQVALRAVPGVERLTGCKAVWAEGDQALMEMGLSCDGAKAPKRKRRPKTLYCDIVTGPARDGVTYGDMRCETG</sequence>
<evidence type="ECO:0000256" key="1">
    <source>
        <dbReference type="SAM" id="SignalP"/>
    </source>
</evidence>
<dbReference type="AlphaFoldDB" id="A0A1H5UCK1"/>
<keyword evidence="1" id="KW-0732">Signal</keyword>
<reference evidence="2 3" key="1">
    <citation type="submission" date="2016-10" db="EMBL/GenBank/DDBJ databases">
        <authorList>
            <person name="de Groot N.N."/>
        </authorList>
    </citation>
    <scope>NUCLEOTIDE SEQUENCE [LARGE SCALE GENOMIC DNA]</scope>
    <source>
        <strain evidence="2 3">DSM 26915</strain>
    </source>
</reference>
<evidence type="ECO:0000313" key="2">
    <source>
        <dbReference type="EMBL" id="SEF72780.1"/>
    </source>
</evidence>
<dbReference type="RefSeq" id="WP_146064508.1">
    <property type="nucleotide sequence ID" value="NZ_FNUZ01000001.1"/>
</dbReference>
<evidence type="ECO:0000313" key="3">
    <source>
        <dbReference type="Proteomes" id="UP000236752"/>
    </source>
</evidence>
<name>A0A1H5UCK1_9RHOB</name>
<dbReference type="Proteomes" id="UP000236752">
    <property type="component" value="Unassembled WGS sequence"/>
</dbReference>
<keyword evidence="3" id="KW-1185">Reference proteome</keyword>